<dbReference type="InterPro" id="IPR029063">
    <property type="entry name" value="SAM-dependent_MTases_sf"/>
</dbReference>
<dbReference type="GO" id="GO:0008168">
    <property type="term" value="F:methyltransferase activity"/>
    <property type="evidence" value="ECO:0007669"/>
    <property type="project" value="UniProtKB-KW"/>
</dbReference>
<dbReference type="GO" id="GO:0032259">
    <property type="term" value="P:methylation"/>
    <property type="evidence" value="ECO:0007669"/>
    <property type="project" value="UniProtKB-KW"/>
</dbReference>
<keyword evidence="2 5" id="KW-0489">Methyltransferase</keyword>
<accession>A0ABW9RUV9</accession>
<feature type="domain" description="Methyltransferase type 11" evidence="4">
    <location>
        <begin position="39"/>
        <end position="130"/>
    </location>
</feature>
<evidence type="ECO:0000313" key="6">
    <source>
        <dbReference type="Proteomes" id="UP000798808"/>
    </source>
</evidence>
<dbReference type="PANTHER" id="PTHR44942:SF4">
    <property type="entry name" value="METHYLTRANSFERASE TYPE 11 DOMAIN-CONTAINING PROTEIN"/>
    <property type="match status" value="1"/>
</dbReference>
<dbReference type="InterPro" id="IPR051052">
    <property type="entry name" value="Diverse_substrate_MTase"/>
</dbReference>
<evidence type="ECO:0000259" key="4">
    <source>
        <dbReference type="Pfam" id="PF08241"/>
    </source>
</evidence>
<dbReference type="EMBL" id="SMLW01000649">
    <property type="protein sequence ID" value="MTI27977.1"/>
    <property type="molecule type" value="Genomic_DNA"/>
</dbReference>
<keyword evidence="6" id="KW-1185">Reference proteome</keyword>
<dbReference type="Gene3D" id="3.40.50.150">
    <property type="entry name" value="Vaccinia Virus protein VP39"/>
    <property type="match status" value="1"/>
</dbReference>
<name>A0ABW9RUV9_9BACT</name>
<evidence type="ECO:0000256" key="2">
    <source>
        <dbReference type="ARBA" id="ARBA00022603"/>
    </source>
</evidence>
<dbReference type="Pfam" id="PF08241">
    <property type="entry name" value="Methyltransf_11"/>
    <property type="match status" value="1"/>
</dbReference>
<keyword evidence="3" id="KW-0808">Transferase</keyword>
<sequence length="263" mass="29426">MSVKYDSIGINYNCTRKADPYLLQRIYAHLNPETDKLYLDIGCGTGNYTTALQRMGVHMIGIDPSETMLENARAAGMEVQWKIGMAENTGLESDSIDGIVATLTIHHWPDLASGFSELSRVIRDGGRIVIFTSTPEQMEGYWLNYYFPVMLKQSMAQMPALHKVTAAMESAGFAVLELEKYNVEPDLQDFFLYSGKHKPDLYLNPDIRRGISSFSSLANALEVEAGLKALKEDMLSGKVEEVIQSYQNDSGDYLFIVGNKQRV</sequence>
<comment type="similarity">
    <text evidence="1">Belongs to the methyltransferase superfamily.</text>
</comment>
<gene>
    <name evidence="5" type="ORF">E1163_23670</name>
</gene>
<dbReference type="CDD" id="cd02440">
    <property type="entry name" value="AdoMet_MTases"/>
    <property type="match status" value="1"/>
</dbReference>
<organism evidence="5 6">
    <name type="scientific">Fulvivirga kasyanovii</name>
    <dbReference type="NCBI Taxonomy" id="396812"/>
    <lineage>
        <taxon>Bacteria</taxon>
        <taxon>Pseudomonadati</taxon>
        <taxon>Bacteroidota</taxon>
        <taxon>Cytophagia</taxon>
        <taxon>Cytophagales</taxon>
        <taxon>Fulvivirgaceae</taxon>
        <taxon>Fulvivirga</taxon>
    </lineage>
</organism>
<dbReference type="InterPro" id="IPR013216">
    <property type="entry name" value="Methyltransf_11"/>
</dbReference>
<comment type="caution">
    <text evidence="5">The sequence shown here is derived from an EMBL/GenBank/DDBJ whole genome shotgun (WGS) entry which is preliminary data.</text>
</comment>
<protein>
    <submittedName>
        <fullName evidence="5">Class I SAM-dependent methyltransferase</fullName>
    </submittedName>
</protein>
<dbReference type="SUPFAM" id="SSF53335">
    <property type="entry name" value="S-adenosyl-L-methionine-dependent methyltransferases"/>
    <property type="match status" value="1"/>
</dbReference>
<evidence type="ECO:0000256" key="1">
    <source>
        <dbReference type="ARBA" id="ARBA00008361"/>
    </source>
</evidence>
<evidence type="ECO:0000256" key="3">
    <source>
        <dbReference type="ARBA" id="ARBA00022679"/>
    </source>
</evidence>
<dbReference type="Proteomes" id="UP000798808">
    <property type="component" value="Unassembled WGS sequence"/>
</dbReference>
<reference evidence="5 6" key="1">
    <citation type="submission" date="2019-02" db="EMBL/GenBank/DDBJ databases">
        <authorList>
            <person name="Goldberg S.R."/>
            <person name="Haltli B.A."/>
            <person name="Correa H."/>
            <person name="Russell K.G."/>
        </authorList>
    </citation>
    <scope>NUCLEOTIDE SEQUENCE [LARGE SCALE GENOMIC DNA]</scope>
    <source>
        <strain evidence="5 6">JCM 16186</strain>
    </source>
</reference>
<evidence type="ECO:0000313" key="5">
    <source>
        <dbReference type="EMBL" id="MTI27977.1"/>
    </source>
</evidence>
<proteinExistence type="inferred from homology"/>
<dbReference type="PANTHER" id="PTHR44942">
    <property type="entry name" value="METHYLTRANSF_11 DOMAIN-CONTAINING PROTEIN"/>
    <property type="match status" value="1"/>
</dbReference>
<dbReference type="RefSeq" id="WP_155175039.1">
    <property type="nucleotide sequence ID" value="NZ_BAAAFL010000068.1"/>
</dbReference>